<proteinExistence type="predicted"/>
<dbReference type="EMBL" id="JAEKPD010000008">
    <property type="protein sequence ID" value="MBJ3763096.1"/>
    <property type="molecule type" value="Genomic_DNA"/>
</dbReference>
<dbReference type="AlphaFoldDB" id="A0A934ME56"/>
<comment type="caution">
    <text evidence="2">The sequence shown here is derived from an EMBL/GenBank/DDBJ whole genome shotgun (WGS) entry which is preliminary data.</text>
</comment>
<dbReference type="Pfam" id="PF01607">
    <property type="entry name" value="CBM_14"/>
    <property type="match status" value="1"/>
</dbReference>
<gene>
    <name evidence="2" type="ORF">ILP92_10100</name>
</gene>
<protein>
    <recommendedName>
        <fullName evidence="1">Chitin-binding type-2 domain-containing protein</fullName>
    </recommendedName>
</protein>
<evidence type="ECO:0000259" key="1">
    <source>
        <dbReference type="Pfam" id="PF01607"/>
    </source>
</evidence>
<dbReference type="Proteomes" id="UP000642488">
    <property type="component" value="Unassembled WGS sequence"/>
</dbReference>
<sequence>MALTPGLALAQCSYGKQASMSCADGTVYDEKAQGCVPVSS</sequence>
<dbReference type="GO" id="GO:0008061">
    <property type="term" value="F:chitin binding"/>
    <property type="evidence" value="ECO:0007669"/>
    <property type="project" value="InterPro"/>
</dbReference>
<dbReference type="SUPFAM" id="SSF57625">
    <property type="entry name" value="Invertebrate chitin-binding proteins"/>
    <property type="match status" value="1"/>
</dbReference>
<dbReference type="InterPro" id="IPR002557">
    <property type="entry name" value="Chitin-bd_dom"/>
</dbReference>
<feature type="domain" description="Chitin-binding type-2" evidence="1">
    <location>
        <begin position="11"/>
        <end position="38"/>
    </location>
</feature>
<accession>A0A934ME56</accession>
<organism evidence="2 3">
    <name type="scientific">Palleronia pontilimi</name>
    <dbReference type="NCBI Taxonomy" id="1964209"/>
    <lineage>
        <taxon>Bacteria</taxon>
        <taxon>Pseudomonadati</taxon>
        <taxon>Pseudomonadota</taxon>
        <taxon>Alphaproteobacteria</taxon>
        <taxon>Rhodobacterales</taxon>
        <taxon>Roseobacteraceae</taxon>
        <taxon>Palleronia</taxon>
    </lineage>
</organism>
<keyword evidence="3" id="KW-1185">Reference proteome</keyword>
<evidence type="ECO:0000313" key="3">
    <source>
        <dbReference type="Proteomes" id="UP000642488"/>
    </source>
</evidence>
<dbReference type="GO" id="GO:0005576">
    <property type="term" value="C:extracellular region"/>
    <property type="evidence" value="ECO:0007669"/>
    <property type="project" value="InterPro"/>
</dbReference>
<reference evidence="2" key="1">
    <citation type="submission" date="2020-12" db="EMBL/GenBank/DDBJ databases">
        <title>Bacterial taxonomy.</title>
        <authorList>
            <person name="Pan X."/>
        </authorList>
    </citation>
    <scope>NUCLEOTIDE SEQUENCE</scope>
    <source>
        <strain evidence="2">KCTC 52957</strain>
    </source>
</reference>
<dbReference type="InterPro" id="IPR036508">
    <property type="entry name" value="Chitin-bd_dom_sf"/>
</dbReference>
<name>A0A934ME56_9RHOB</name>
<evidence type="ECO:0000313" key="2">
    <source>
        <dbReference type="EMBL" id="MBJ3763096.1"/>
    </source>
</evidence>